<sequence length="113" mass="13309">MKLRILIKTSSFLRFILTLVFMLVMFTCLSLALADLGFRYQSEIAQFRIWMKETWLLWLLWRLMLYSVTGWGIWRCYHSPGSSQALRQSLLRIAVVSVGFVAICEYSVYSVLR</sequence>
<organism evidence="2">
    <name type="scientific">Salmonella bongori</name>
    <dbReference type="NCBI Taxonomy" id="54736"/>
    <lineage>
        <taxon>Bacteria</taxon>
        <taxon>Pseudomonadati</taxon>
        <taxon>Pseudomonadota</taxon>
        <taxon>Gammaproteobacteria</taxon>
        <taxon>Enterobacterales</taxon>
        <taxon>Enterobacteriaceae</taxon>
        <taxon>Salmonella</taxon>
    </lineage>
</organism>
<dbReference type="EMBL" id="FN669609">
    <property type="protein sequence ID" value="CBJ94814.1"/>
    <property type="molecule type" value="Genomic_DNA"/>
</dbReference>
<dbReference type="AlphaFoldDB" id="F0V0B6"/>
<name>F0V0B6_SALBN</name>
<protein>
    <submittedName>
        <fullName evidence="2">Putative membrane protein</fullName>
    </submittedName>
</protein>
<keyword evidence="1" id="KW-0812">Transmembrane</keyword>
<feature type="transmembrane region" description="Helical" evidence="1">
    <location>
        <begin position="12"/>
        <end position="34"/>
    </location>
</feature>
<keyword evidence="1" id="KW-1133">Transmembrane helix</keyword>
<proteinExistence type="predicted"/>
<feature type="transmembrane region" description="Helical" evidence="1">
    <location>
        <begin position="54"/>
        <end position="77"/>
    </location>
</feature>
<keyword evidence="1" id="KW-0472">Membrane</keyword>
<feature type="transmembrane region" description="Helical" evidence="1">
    <location>
        <begin position="89"/>
        <end position="109"/>
    </location>
</feature>
<evidence type="ECO:0000313" key="2">
    <source>
        <dbReference type="EMBL" id="CBJ94814.1"/>
    </source>
</evidence>
<gene>
    <name evidence="2" type="ORF">Sb2_0551</name>
</gene>
<reference evidence="2" key="2">
    <citation type="submission" date="2011-02" db="EMBL/GenBank/DDBJ databases">
        <title>Novel enterobacterial integrative and conjugative elements (ICEs), including a mobilisable relative of SPI-7.</title>
        <authorList>
            <person name="Seth-Smith H.M.B."/>
        </authorList>
    </citation>
    <scope>NUCLEOTIDE SEQUENCE</scope>
    <source>
        <strain evidence="2">2022/77</strain>
    </source>
</reference>
<accession>F0V0B6</accession>
<evidence type="ECO:0000256" key="1">
    <source>
        <dbReference type="SAM" id="Phobius"/>
    </source>
</evidence>
<reference evidence="2" key="1">
    <citation type="submission" date="2010-02" db="EMBL/GenBank/DDBJ databases">
        <authorList>
            <person name="Seth-Smith H.M."/>
        </authorList>
    </citation>
    <scope>NUCLEOTIDE SEQUENCE</scope>
    <source>
        <strain evidence="2">2022/77</strain>
    </source>
</reference>